<dbReference type="Pfam" id="PF03730">
    <property type="entry name" value="Ku_C"/>
    <property type="match status" value="1"/>
</dbReference>
<dbReference type="Gene3D" id="1.10.720.30">
    <property type="entry name" value="SAP domain"/>
    <property type="match status" value="1"/>
</dbReference>
<dbReference type="Proteomes" id="UP000695022">
    <property type="component" value="Unplaced"/>
</dbReference>
<feature type="domain" description="SAP" evidence="1">
    <location>
        <begin position="64"/>
        <end position="99"/>
    </location>
</feature>
<dbReference type="GeneID" id="106811128"/>
<accession>A0ABM1ED84</accession>
<organism evidence="2 3">
    <name type="scientific">Priapulus caudatus</name>
    <name type="common">Priapulid worm</name>
    <dbReference type="NCBI Taxonomy" id="37621"/>
    <lineage>
        <taxon>Eukaryota</taxon>
        <taxon>Metazoa</taxon>
        <taxon>Ecdysozoa</taxon>
        <taxon>Scalidophora</taxon>
        <taxon>Priapulida</taxon>
        <taxon>Priapulimorpha</taxon>
        <taxon>Priapulimorphida</taxon>
        <taxon>Priapulidae</taxon>
        <taxon>Priapulus</taxon>
    </lineage>
</organism>
<reference evidence="3" key="1">
    <citation type="submission" date="2025-08" db="UniProtKB">
        <authorList>
            <consortium name="RefSeq"/>
        </authorList>
    </citation>
    <scope>IDENTIFICATION</scope>
</reference>
<keyword evidence="2" id="KW-1185">Reference proteome</keyword>
<name>A0ABM1ED84_PRICU</name>
<proteinExistence type="predicted"/>
<dbReference type="SUPFAM" id="SSF68906">
    <property type="entry name" value="SAP domain"/>
    <property type="match status" value="1"/>
</dbReference>
<dbReference type="SMART" id="SM00513">
    <property type="entry name" value="SAP"/>
    <property type="match status" value="1"/>
</dbReference>
<dbReference type="InterPro" id="IPR003034">
    <property type="entry name" value="SAP_dom"/>
</dbReference>
<dbReference type="InterPro" id="IPR036361">
    <property type="entry name" value="SAP_dom_sf"/>
</dbReference>
<evidence type="ECO:0000259" key="1">
    <source>
        <dbReference type="SMART" id="SM00513"/>
    </source>
</evidence>
<evidence type="ECO:0000313" key="2">
    <source>
        <dbReference type="Proteomes" id="UP000695022"/>
    </source>
</evidence>
<dbReference type="InterPro" id="IPR005160">
    <property type="entry name" value="Ku_C"/>
</dbReference>
<dbReference type="RefSeq" id="XP_014670155.1">
    <property type="nucleotide sequence ID" value="XM_014814669.1"/>
</dbReference>
<protein>
    <submittedName>
        <fullName evidence="3">ATP-dependent DNA helicase 2 subunit 1-like</fullName>
    </submittedName>
</protein>
<evidence type="ECO:0000313" key="3">
    <source>
        <dbReference type="RefSeq" id="XP_014670155.1"/>
    </source>
</evidence>
<dbReference type="Pfam" id="PF02037">
    <property type="entry name" value="SAP"/>
    <property type="match status" value="1"/>
</dbReference>
<gene>
    <name evidence="3" type="primary">LOC106811128</name>
</gene>
<sequence>MMEKRAGRHIEEFKQMVFPDGFNPEAAKAGARKRAAGNAGGAAKKPKLEGVAVDVKAEALAGKLGKMTVAVLRQYCKDEGIRLTGTKKSELMDAINEYLNL</sequence>